<evidence type="ECO:0000313" key="2">
    <source>
        <dbReference type="Proteomes" id="UP000265566"/>
    </source>
</evidence>
<dbReference type="Gramene" id="rna1181">
    <property type="protein sequence ID" value="RHN77699.1"/>
    <property type="gene ID" value="gene1181"/>
</dbReference>
<protein>
    <submittedName>
        <fullName evidence="1">Uncharacterized protein</fullName>
    </submittedName>
</protein>
<dbReference type="Proteomes" id="UP000265566">
    <property type="component" value="Chromosome 1"/>
</dbReference>
<evidence type="ECO:0000313" key="1">
    <source>
        <dbReference type="EMBL" id="RHN77699.1"/>
    </source>
</evidence>
<gene>
    <name evidence="1" type="ORF">MtrunA17_Chr1g0157581</name>
</gene>
<accession>A0A396JHJ6</accession>
<comment type="caution">
    <text evidence="1">The sequence shown here is derived from an EMBL/GenBank/DDBJ whole genome shotgun (WGS) entry which is preliminary data.</text>
</comment>
<sequence>MMMRSLKGNLGWSDEYLGWDDEDECYGTMKMKRNKVEWKEEQREKGEDEKQRCNLGFNFVFMIFFLFSF</sequence>
<proteinExistence type="predicted"/>
<name>A0A396JHJ6_MEDTR</name>
<dbReference type="AlphaFoldDB" id="A0A396JHJ6"/>
<reference evidence="2" key="1">
    <citation type="journal article" date="2018" name="Nat. Plants">
        <title>Whole-genome landscape of Medicago truncatula symbiotic genes.</title>
        <authorList>
            <person name="Pecrix Y."/>
            <person name="Staton S.E."/>
            <person name="Sallet E."/>
            <person name="Lelandais-Briere C."/>
            <person name="Moreau S."/>
            <person name="Carrere S."/>
            <person name="Blein T."/>
            <person name="Jardinaud M.F."/>
            <person name="Latrasse D."/>
            <person name="Zouine M."/>
            <person name="Zahm M."/>
            <person name="Kreplak J."/>
            <person name="Mayjonade B."/>
            <person name="Satge C."/>
            <person name="Perez M."/>
            <person name="Cauet S."/>
            <person name="Marande W."/>
            <person name="Chantry-Darmon C."/>
            <person name="Lopez-Roques C."/>
            <person name="Bouchez O."/>
            <person name="Berard A."/>
            <person name="Debelle F."/>
            <person name="Munos S."/>
            <person name="Bendahmane A."/>
            <person name="Berges H."/>
            <person name="Niebel A."/>
            <person name="Buitink J."/>
            <person name="Frugier F."/>
            <person name="Benhamed M."/>
            <person name="Crespi M."/>
            <person name="Gouzy J."/>
            <person name="Gamas P."/>
        </authorList>
    </citation>
    <scope>NUCLEOTIDE SEQUENCE [LARGE SCALE GENOMIC DNA]</scope>
    <source>
        <strain evidence="2">cv. Jemalong A17</strain>
    </source>
</reference>
<dbReference type="EMBL" id="PSQE01000001">
    <property type="protein sequence ID" value="RHN77699.1"/>
    <property type="molecule type" value="Genomic_DNA"/>
</dbReference>
<organism evidence="1 2">
    <name type="scientific">Medicago truncatula</name>
    <name type="common">Barrel medic</name>
    <name type="synonym">Medicago tribuloides</name>
    <dbReference type="NCBI Taxonomy" id="3880"/>
    <lineage>
        <taxon>Eukaryota</taxon>
        <taxon>Viridiplantae</taxon>
        <taxon>Streptophyta</taxon>
        <taxon>Embryophyta</taxon>
        <taxon>Tracheophyta</taxon>
        <taxon>Spermatophyta</taxon>
        <taxon>Magnoliopsida</taxon>
        <taxon>eudicotyledons</taxon>
        <taxon>Gunneridae</taxon>
        <taxon>Pentapetalae</taxon>
        <taxon>rosids</taxon>
        <taxon>fabids</taxon>
        <taxon>Fabales</taxon>
        <taxon>Fabaceae</taxon>
        <taxon>Papilionoideae</taxon>
        <taxon>50 kb inversion clade</taxon>
        <taxon>NPAAA clade</taxon>
        <taxon>Hologalegina</taxon>
        <taxon>IRL clade</taxon>
        <taxon>Trifolieae</taxon>
        <taxon>Medicago</taxon>
    </lineage>
</organism>